<feature type="region of interest" description="Disordered" evidence="1">
    <location>
        <begin position="172"/>
        <end position="202"/>
    </location>
</feature>
<dbReference type="EMBL" id="QUTA01006173">
    <property type="protein sequence ID" value="RHY12382.1"/>
    <property type="molecule type" value="Genomic_DNA"/>
</dbReference>
<dbReference type="Proteomes" id="UP000266239">
    <property type="component" value="Unassembled WGS sequence"/>
</dbReference>
<gene>
    <name evidence="2" type="ORF">DYB25_006544</name>
</gene>
<evidence type="ECO:0000256" key="1">
    <source>
        <dbReference type="SAM" id="MobiDB-lite"/>
    </source>
</evidence>
<evidence type="ECO:0000313" key="2">
    <source>
        <dbReference type="EMBL" id="RHY12382.1"/>
    </source>
</evidence>
<sequence length="246" mass="26514">MSGPALNLQGHDGAQRELDHFERVLATVNDLRPTFVVFSGNMTSPVTTDDVAAAGDDDQLDHKTSSTCIMTDLFQAAVHRTLDPTIRVVTILQRCIKPSPLTTCGLGTPVQVFVPGELSSETTTSSHGAFGDDFYSFCPVMLPILQTRMPYVNMLAEAKVRGLFSSHYPSTNVTSVTWPPKEPTDDDAAGDDEGGRGSPPSCMVVVTNTFASPPPPDSDPSTAKRVFHLVQVDQTGFHVQMHPVDV</sequence>
<organism evidence="2 3">
    <name type="scientific">Aphanomyces astaci</name>
    <name type="common">Crayfish plague agent</name>
    <dbReference type="NCBI Taxonomy" id="112090"/>
    <lineage>
        <taxon>Eukaryota</taxon>
        <taxon>Sar</taxon>
        <taxon>Stramenopiles</taxon>
        <taxon>Oomycota</taxon>
        <taxon>Saprolegniomycetes</taxon>
        <taxon>Saprolegniales</taxon>
        <taxon>Verrucalvaceae</taxon>
        <taxon>Aphanomyces</taxon>
    </lineage>
</organism>
<accession>A0A397AXN5</accession>
<name>A0A397AXN5_APHAT</name>
<proteinExistence type="predicted"/>
<evidence type="ECO:0000313" key="3">
    <source>
        <dbReference type="Proteomes" id="UP000266239"/>
    </source>
</evidence>
<protein>
    <submittedName>
        <fullName evidence="2">Uncharacterized protein</fullName>
    </submittedName>
</protein>
<dbReference type="AlphaFoldDB" id="A0A397AXN5"/>
<dbReference type="VEuPathDB" id="FungiDB:H257_10133"/>
<reference evidence="2 3" key="1">
    <citation type="submission" date="2018-08" db="EMBL/GenBank/DDBJ databases">
        <title>Aphanomyces genome sequencing and annotation.</title>
        <authorList>
            <person name="Minardi D."/>
            <person name="Oidtmann B."/>
            <person name="Van Der Giezen M."/>
            <person name="Studholme D.J."/>
        </authorList>
    </citation>
    <scope>NUCLEOTIDE SEQUENCE [LARGE SCALE GENOMIC DNA]</scope>
    <source>
        <strain evidence="2 3">Yx</strain>
    </source>
</reference>
<comment type="caution">
    <text evidence="2">The sequence shown here is derived from an EMBL/GenBank/DDBJ whole genome shotgun (WGS) entry which is preliminary data.</text>
</comment>